<reference evidence="1" key="1">
    <citation type="submission" date="2020-02" db="EMBL/GenBank/DDBJ databases">
        <title>Novel Insights Into The Classification of Staphylococcal Beta-Lactamases In Relation To The Cefazolin Inoculum Effect.</title>
        <authorList>
            <person name="Carvajal L.P."/>
            <person name="Rincon S."/>
            <person name="Echeverri A."/>
            <person name="Porras J."/>
            <person name="Rios R."/>
            <person name="Ordonez K."/>
            <person name="Seas C."/>
            <person name="Gomez-Villegas S."/>
            <person name="Diaz L."/>
            <person name="Arias C.A."/>
            <person name="Reyes J."/>
        </authorList>
    </citation>
    <scope>NUCLEOTIDE SEQUENCE</scope>
    <source>
        <strain evidence="1">UCL372</strain>
    </source>
</reference>
<sequence>MNVIVLAHNITDEREDHLDKQPIDTVRAYCKEHGYKITKDYNDDNQLINDIKLKHFKPKRIVFWGIYEDYPKLVRLCSTRGIELITTFPMLV</sequence>
<organism evidence="1">
    <name type="scientific">Staphylococcus aureus</name>
    <dbReference type="NCBI Taxonomy" id="1280"/>
    <lineage>
        <taxon>Bacteria</taxon>
        <taxon>Bacillati</taxon>
        <taxon>Bacillota</taxon>
        <taxon>Bacilli</taxon>
        <taxon>Bacillales</taxon>
        <taxon>Staphylococcaceae</taxon>
        <taxon>Staphylococcus</taxon>
    </lineage>
</organism>
<protein>
    <submittedName>
        <fullName evidence="1">Uncharacterized protein</fullName>
    </submittedName>
</protein>
<dbReference type="RefSeq" id="WP_001100996.1">
    <property type="nucleotide sequence ID" value="NZ_CP047782.1"/>
</dbReference>
<name>A0A6G4ISB3_STAAU</name>
<evidence type="ECO:0000313" key="1">
    <source>
        <dbReference type="EMBL" id="NFV99203.1"/>
    </source>
</evidence>
<dbReference type="EMBL" id="JAAJQV010000041">
    <property type="protein sequence ID" value="NFV99203.1"/>
    <property type="molecule type" value="Genomic_DNA"/>
</dbReference>
<comment type="caution">
    <text evidence="1">The sequence shown here is derived from an EMBL/GenBank/DDBJ whole genome shotgun (WGS) entry which is preliminary data.</text>
</comment>
<gene>
    <name evidence="1" type="ORF">G0X02_03775</name>
</gene>
<accession>A0A6G4ISB3</accession>
<proteinExistence type="predicted"/>
<dbReference type="AlphaFoldDB" id="A0A6G4ISB3"/>